<keyword evidence="2" id="KW-1185">Reference proteome</keyword>
<dbReference type="InParanoid" id="A0A286U778"/>
<accession>A0A286U778</accession>
<protein>
    <submittedName>
        <fullName evidence="1">Uncharacterized protein</fullName>
    </submittedName>
</protein>
<name>A0A286U778_9AGAM</name>
<dbReference type="AlphaFoldDB" id="A0A286U778"/>
<dbReference type="EMBL" id="NBII01000010">
    <property type="protein sequence ID" value="PAV15412.1"/>
    <property type="molecule type" value="Genomic_DNA"/>
</dbReference>
<sequence>MARLGGVSTLALLDIVVINRRKYVLTAFLYPQDQKPRIEKRYALKRRIAAVNHLQQPRIWTHEVVSNDNFNGGKLITPNLRDRNNTISFTFGNYAVFLTLGF</sequence>
<comment type="caution">
    <text evidence="1">The sequence shown here is derived from an EMBL/GenBank/DDBJ whole genome shotgun (WGS) entry which is preliminary data.</text>
</comment>
<proteinExistence type="predicted"/>
<gene>
    <name evidence="1" type="ORF">PNOK_0917600</name>
</gene>
<evidence type="ECO:0000313" key="1">
    <source>
        <dbReference type="EMBL" id="PAV15412.1"/>
    </source>
</evidence>
<dbReference type="Proteomes" id="UP000217199">
    <property type="component" value="Unassembled WGS sequence"/>
</dbReference>
<evidence type="ECO:0000313" key="2">
    <source>
        <dbReference type="Proteomes" id="UP000217199"/>
    </source>
</evidence>
<organism evidence="1 2">
    <name type="scientific">Pyrrhoderma noxium</name>
    <dbReference type="NCBI Taxonomy" id="2282107"/>
    <lineage>
        <taxon>Eukaryota</taxon>
        <taxon>Fungi</taxon>
        <taxon>Dikarya</taxon>
        <taxon>Basidiomycota</taxon>
        <taxon>Agaricomycotina</taxon>
        <taxon>Agaricomycetes</taxon>
        <taxon>Hymenochaetales</taxon>
        <taxon>Hymenochaetaceae</taxon>
        <taxon>Pyrrhoderma</taxon>
    </lineage>
</organism>
<reference evidence="1 2" key="1">
    <citation type="journal article" date="2017" name="Mol. Ecol.">
        <title>Comparative and population genomic landscape of Phellinus noxius: A hypervariable fungus causing root rot in trees.</title>
        <authorList>
            <person name="Chung C.L."/>
            <person name="Lee T.J."/>
            <person name="Akiba M."/>
            <person name="Lee H.H."/>
            <person name="Kuo T.H."/>
            <person name="Liu D."/>
            <person name="Ke H.M."/>
            <person name="Yokoi T."/>
            <person name="Roa M.B."/>
            <person name="Lu M.J."/>
            <person name="Chang Y.Y."/>
            <person name="Ann P.J."/>
            <person name="Tsai J.N."/>
            <person name="Chen C.Y."/>
            <person name="Tzean S.S."/>
            <person name="Ota Y."/>
            <person name="Hattori T."/>
            <person name="Sahashi N."/>
            <person name="Liou R.F."/>
            <person name="Kikuchi T."/>
            <person name="Tsai I.J."/>
        </authorList>
    </citation>
    <scope>NUCLEOTIDE SEQUENCE [LARGE SCALE GENOMIC DNA]</scope>
    <source>
        <strain evidence="1 2">FFPRI411160</strain>
    </source>
</reference>